<dbReference type="CDD" id="cd17366">
    <property type="entry name" value="MFS_ProP"/>
    <property type="match status" value="1"/>
</dbReference>
<protein>
    <recommendedName>
        <fullName evidence="10">Putative proline/betaine transporter</fullName>
    </recommendedName>
</protein>
<accession>A0A6G1X5D7</accession>
<dbReference type="GO" id="GO:0015293">
    <property type="term" value="F:symporter activity"/>
    <property type="evidence" value="ECO:0007669"/>
    <property type="project" value="UniProtKB-KW"/>
</dbReference>
<feature type="transmembrane region" description="Helical" evidence="11">
    <location>
        <begin position="262"/>
        <end position="279"/>
    </location>
</feature>
<dbReference type="SUPFAM" id="SSF103473">
    <property type="entry name" value="MFS general substrate transporter"/>
    <property type="match status" value="1"/>
</dbReference>
<evidence type="ECO:0000256" key="11">
    <source>
        <dbReference type="SAM" id="Phobius"/>
    </source>
</evidence>
<name>A0A6G1X5D7_9BACI</name>
<feature type="transmembrane region" description="Helical" evidence="11">
    <location>
        <begin position="181"/>
        <end position="199"/>
    </location>
</feature>
<keyword evidence="6" id="KW-0769">Symport</keyword>
<comment type="similarity">
    <text evidence="2">Belongs to the major facilitator superfamily. Metabolite:H+ Symporter (MHS) family (TC 2.A.1.6) family.</text>
</comment>
<dbReference type="Pfam" id="PF07690">
    <property type="entry name" value="MFS_1"/>
    <property type="match status" value="1"/>
</dbReference>
<evidence type="ECO:0000256" key="4">
    <source>
        <dbReference type="ARBA" id="ARBA00022475"/>
    </source>
</evidence>
<dbReference type="FunFam" id="1.20.1250.20:FF:000001">
    <property type="entry name" value="Dicarboxylate MFS transporter"/>
    <property type="match status" value="1"/>
</dbReference>
<evidence type="ECO:0000256" key="2">
    <source>
        <dbReference type="ARBA" id="ARBA00008240"/>
    </source>
</evidence>
<keyword evidence="8 11" id="KW-0472">Membrane</keyword>
<dbReference type="Proteomes" id="UP000480185">
    <property type="component" value="Unassembled WGS sequence"/>
</dbReference>
<evidence type="ECO:0000256" key="6">
    <source>
        <dbReference type="ARBA" id="ARBA00022847"/>
    </source>
</evidence>
<evidence type="ECO:0000313" key="13">
    <source>
        <dbReference type="EMBL" id="MRG86090.1"/>
    </source>
</evidence>
<feature type="transmembrane region" description="Helical" evidence="11">
    <location>
        <begin position="389"/>
        <end position="411"/>
    </location>
</feature>
<sequence length="491" mass="53861">MTNLAGKEKRSKRKRQKLQKDDITVVDSDAAKKAVVATAIGNGMEWFDFGIYSYLAVTIGKVFFPDIEGPMQLVYSFATFAIAFLVRPIGGIFFGMLGDRIGRKKVLAITLIMMAVATLSIGLIPSYASIGTTATVLLLVARLVQGFSTGGEYAGAMTFIAESTPDKRRGFMASGLEVGTLVGYICGAGLVTLLTYILGSETMVAWGWRIPFFVAAPIGFIGFYLRSRLEETPAFQAMEKDNSDVDEQASVKDILIYHKKPLLIGMIVVFFYNVVNYTVLSYMPSHLSAVLGYGETEGLLLIVIVMIIMVPMVLVMGFFSDRIGAKRIIQGGLIGLVLLSIPTFMLIGSGNTWLVFFGLLILALFSSSFQGTMPALLPSLFFTRVRNGALAITYNISASLFGGTTPLVVSWLINQTDNRMIPAYYVIFASIIGIIVVSYFVKEVAGKPLRGSPPAVTEKSEIKDVLEEPEEALWWQDERKKIDEMKEDDKQ</sequence>
<keyword evidence="3" id="KW-0813">Transport</keyword>
<dbReference type="InterPro" id="IPR036259">
    <property type="entry name" value="MFS_trans_sf"/>
</dbReference>
<feature type="transmembrane region" description="Helical" evidence="11">
    <location>
        <begin position="353"/>
        <end position="377"/>
    </location>
</feature>
<feature type="transmembrane region" description="Helical" evidence="11">
    <location>
        <begin position="423"/>
        <end position="441"/>
    </location>
</feature>
<evidence type="ECO:0000256" key="10">
    <source>
        <dbReference type="ARBA" id="ARBA00039918"/>
    </source>
</evidence>
<feature type="transmembrane region" description="Helical" evidence="11">
    <location>
        <begin position="134"/>
        <end position="160"/>
    </location>
</feature>
<dbReference type="AlphaFoldDB" id="A0A6G1X5D7"/>
<dbReference type="PROSITE" id="PS00217">
    <property type="entry name" value="SUGAR_TRANSPORT_2"/>
    <property type="match status" value="1"/>
</dbReference>
<keyword evidence="4" id="KW-1003">Cell membrane</keyword>
<feature type="transmembrane region" description="Helical" evidence="11">
    <location>
        <begin position="328"/>
        <end position="347"/>
    </location>
</feature>
<dbReference type="EMBL" id="WJNH01000003">
    <property type="protein sequence ID" value="MRG86090.1"/>
    <property type="molecule type" value="Genomic_DNA"/>
</dbReference>
<evidence type="ECO:0000256" key="3">
    <source>
        <dbReference type="ARBA" id="ARBA00022448"/>
    </source>
</evidence>
<feature type="transmembrane region" description="Helical" evidence="11">
    <location>
        <begin position="205"/>
        <end position="225"/>
    </location>
</feature>
<feature type="transmembrane region" description="Helical" evidence="11">
    <location>
        <begin position="106"/>
        <end position="128"/>
    </location>
</feature>
<evidence type="ECO:0000256" key="7">
    <source>
        <dbReference type="ARBA" id="ARBA00022989"/>
    </source>
</evidence>
<evidence type="ECO:0000256" key="8">
    <source>
        <dbReference type="ARBA" id="ARBA00023136"/>
    </source>
</evidence>
<keyword evidence="14" id="KW-1185">Reference proteome</keyword>
<feature type="transmembrane region" description="Helical" evidence="11">
    <location>
        <begin position="73"/>
        <end position="94"/>
    </location>
</feature>
<feature type="transmembrane region" description="Helical" evidence="11">
    <location>
        <begin position="299"/>
        <end position="319"/>
    </location>
</feature>
<evidence type="ECO:0000256" key="9">
    <source>
        <dbReference type="ARBA" id="ARBA00037295"/>
    </source>
</evidence>
<evidence type="ECO:0000256" key="1">
    <source>
        <dbReference type="ARBA" id="ARBA00004651"/>
    </source>
</evidence>
<organism evidence="13 14">
    <name type="scientific">Salinibacillus xinjiangensis</name>
    <dbReference type="NCBI Taxonomy" id="1229268"/>
    <lineage>
        <taxon>Bacteria</taxon>
        <taxon>Bacillati</taxon>
        <taxon>Bacillota</taxon>
        <taxon>Bacilli</taxon>
        <taxon>Bacillales</taxon>
        <taxon>Bacillaceae</taxon>
        <taxon>Salinibacillus</taxon>
    </lineage>
</organism>
<dbReference type="GO" id="GO:0005886">
    <property type="term" value="C:plasma membrane"/>
    <property type="evidence" value="ECO:0007669"/>
    <property type="project" value="UniProtKB-SubCell"/>
</dbReference>
<comment type="subcellular location">
    <subcellularLocation>
        <location evidence="1">Cell membrane</location>
        <topology evidence="1">Multi-pass membrane protein</topology>
    </subcellularLocation>
</comment>
<dbReference type="Gene3D" id="1.20.1250.20">
    <property type="entry name" value="MFS general substrate transporter like domains"/>
    <property type="match status" value="2"/>
</dbReference>
<keyword evidence="5 11" id="KW-0812">Transmembrane</keyword>
<comment type="function">
    <text evidence="9">May be a proton symporter involved in the uptake of osmolytes such as proline and glycine betaine.</text>
</comment>
<evidence type="ECO:0000259" key="12">
    <source>
        <dbReference type="PROSITE" id="PS50850"/>
    </source>
</evidence>
<dbReference type="InterPro" id="IPR011701">
    <property type="entry name" value="MFS"/>
</dbReference>
<dbReference type="InterPro" id="IPR051084">
    <property type="entry name" value="H+-coupled_symporters"/>
</dbReference>
<feature type="domain" description="Major facilitator superfamily (MFS) profile" evidence="12">
    <location>
        <begin position="34"/>
        <end position="445"/>
    </location>
</feature>
<comment type="caution">
    <text evidence="13">The sequence shown here is derived from an EMBL/GenBank/DDBJ whole genome shotgun (WGS) entry which is preliminary data.</text>
</comment>
<reference evidence="13 14" key="1">
    <citation type="submission" date="2019-11" db="EMBL/GenBank/DDBJ databases">
        <authorList>
            <person name="Li J."/>
        </authorList>
    </citation>
    <scope>NUCLEOTIDE SEQUENCE [LARGE SCALE GENOMIC DNA]</scope>
    <source>
        <strain evidence="13 14">J4</strain>
    </source>
</reference>
<dbReference type="PANTHER" id="PTHR43528:SF1">
    <property type="entry name" value="ALPHA-KETOGLUTARATE PERMEASE"/>
    <property type="match status" value="1"/>
</dbReference>
<dbReference type="InterPro" id="IPR020846">
    <property type="entry name" value="MFS_dom"/>
</dbReference>
<gene>
    <name evidence="13" type="ORF">GH754_07100</name>
</gene>
<dbReference type="InterPro" id="IPR005829">
    <property type="entry name" value="Sugar_transporter_CS"/>
</dbReference>
<proteinExistence type="inferred from homology"/>
<evidence type="ECO:0000256" key="5">
    <source>
        <dbReference type="ARBA" id="ARBA00022692"/>
    </source>
</evidence>
<evidence type="ECO:0000313" key="14">
    <source>
        <dbReference type="Proteomes" id="UP000480185"/>
    </source>
</evidence>
<keyword evidence="7 11" id="KW-1133">Transmembrane helix</keyword>
<dbReference type="PROSITE" id="PS50850">
    <property type="entry name" value="MFS"/>
    <property type="match status" value="1"/>
</dbReference>
<dbReference type="PANTHER" id="PTHR43528">
    <property type="entry name" value="ALPHA-KETOGLUTARATE PERMEASE"/>
    <property type="match status" value="1"/>
</dbReference>